<keyword evidence="3" id="KW-1185">Reference proteome</keyword>
<dbReference type="AlphaFoldDB" id="A0A5S3XW18"/>
<sequence length="151" mass="16953">MQRQHIEMVGVICHSAKKRTYDLIAFFDAKQISGARSITQVPLVETGCASKSVSIQDVPQLSTWLHRENIPLGRQAIAVFIETDSLNLTENLNFTPLGFADTQLTSGQPIHLPSLNLSRKKKLFAQNYELICRTLKDFKNHGLTESKARCL</sequence>
<comment type="caution">
    <text evidence="2">The sequence shown here is derived from an EMBL/GenBank/DDBJ whole genome shotgun (WGS) entry which is preliminary data.</text>
</comment>
<name>A0A5S3XW18_9GAMM</name>
<organism evidence="2 4">
    <name type="scientific">Pseudoalteromonas citrea</name>
    <dbReference type="NCBI Taxonomy" id="43655"/>
    <lineage>
        <taxon>Bacteria</taxon>
        <taxon>Pseudomonadati</taxon>
        <taxon>Pseudomonadota</taxon>
        <taxon>Gammaproteobacteria</taxon>
        <taxon>Alteromonadales</taxon>
        <taxon>Pseudoalteromonadaceae</taxon>
        <taxon>Pseudoalteromonas</taxon>
    </lineage>
</organism>
<gene>
    <name evidence="2" type="ORF">CWB96_00055</name>
    <name evidence="1" type="ORF">CWB97_02050</name>
</gene>
<dbReference type="Proteomes" id="UP000305730">
    <property type="component" value="Unassembled WGS sequence"/>
</dbReference>
<evidence type="ECO:0000313" key="3">
    <source>
        <dbReference type="Proteomes" id="UP000305730"/>
    </source>
</evidence>
<evidence type="ECO:0000313" key="2">
    <source>
        <dbReference type="EMBL" id="TMP63036.1"/>
    </source>
</evidence>
<evidence type="ECO:0000313" key="1">
    <source>
        <dbReference type="EMBL" id="TMP46260.1"/>
    </source>
</evidence>
<dbReference type="Proteomes" id="UP000307706">
    <property type="component" value="Unassembled WGS sequence"/>
</dbReference>
<reference evidence="2 4" key="1">
    <citation type="submission" date="2017-12" db="EMBL/GenBank/DDBJ databases">
        <authorList>
            <person name="Paulsen S."/>
            <person name="Gram L.K."/>
        </authorList>
    </citation>
    <scope>NUCLEOTIDE SEQUENCE [LARGE SCALE GENOMIC DNA]</scope>
    <source>
        <strain evidence="2 4">S2231</strain>
        <strain evidence="1">S2233</strain>
    </source>
</reference>
<dbReference type="EMBL" id="PNCL01000001">
    <property type="protein sequence ID" value="TMP63036.1"/>
    <property type="molecule type" value="Genomic_DNA"/>
</dbReference>
<reference evidence="3 4" key="2">
    <citation type="submission" date="2019-06" db="EMBL/GenBank/DDBJ databases">
        <title>Co-occurence of chitin degradation, pigmentation and bioactivity in marine Pseudoalteromonas.</title>
        <authorList>
            <person name="Sonnenschein E.C."/>
            <person name="Bech P.K."/>
        </authorList>
    </citation>
    <scope>NUCLEOTIDE SEQUENCE [LARGE SCALE GENOMIC DNA]</scope>
    <source>
        <strain evidence="4">S2231</strain>
        <strain evidence="3">S2233</strain>
    </source>
</reference>
<dbReference type="RefSeq" id="WP_138594605.1">
    <property type="nucleotide sequence ID" value="NZ_PNCK01000009.1"/>
</dbReference>
<proteinExistence type="predicted"/>
<evidence type="ECO:0000313" key="4">
    <source>
        <dbReference type="Proteomes" id="UP000307706"/>
    </source>
</evidence>
<dbReference type="OrthoDB" id="9966977at2"/>
<accession>A0A5S3XW18</accession>
<reference evidence="2" key="3">
    <citation type="submission" date="2019-09" db="EMBL/GenBank/DDBJ databases">
        <title>Co-occurence of chitin degradation, pigmentation and bioactivity in marine Pseudoalteromonas.</title>
        <authorList>
            <person name="Sonnenschein E.C."/>
            <person name="Bech P.K."/>
        </authorList>
    </citation>
    <scope>NUCLEOTIDE SEQUENCE</scope>
    <source>
        <strain evidence="2">S2231</strain>
        <strain evidence="1">S2233</strain>
    </source>
</reference>
<dbReference type="EMBL" id="PNCK01000009">
    <property type="protein sequence ID" value="TMP46260.1"/>
    <property type="molecule type" value="Genomic_DNA"/>
</dbReference>
<protein>
    <submittedName>
        <fullName evidence="2">Uncharacterized protein</fullName>
    </submittedName>
</protein>